<evidence type="ECO:0000313" key="2">
    <source>
        <dbReference type="EMBL" id="KOO02974.1"/>
    </source>
</evidence>
<comment type="caution">
    <text evidence="2">The sequence shown here is derived from an EMBL/GenBank/DDBJ whole genome shotgun (WGS) entry which is preliminary data.</text>
</comment>
<feature type="transmembrane region" description="Helical" evidence="1">
    <location>
        <begin position="66"/>
        <end position="85"/>
    </location>
</feature>
<keyword evidence="1" id="KW-0472">Membrane</keyword>
<keyword evidence="1" id="KW-1133">Transmembrane helix</keyword>
<dbReference type="STRING" id="693.AKJ17_12745"/>
<feature type="transmembrane region" description="Helical" evidence="1">
    <location>
        <begin position="179"/>
        <end position="200"/>
    </location>
</feature>
<keyword evidence="3" id="KW-1185">Reference proteome</keyword>
<reference evidence="3" key="1">
    <citation type="submission" date="2015-08" db="EMBL/GenBank/DDBJ databases">
        <title>Vibrio galatheae sp. nov., a novel member of the Vibrionaceae family isolated from the Solomon Islands.</title>
        <authorList>
            <person name="Giubergia S."/>
            <person name="Machado H."/>
            <person name="Mateiu R.V."/>
            <person name="Gram L."/>
        </authorList>
    </citation>
    <scope>NUCLEOTIDE SEQUENCE [LARGE SCALE GENOMIC DNA]</scope>
    <source>
        <strain evidence="3">DSM 19584</strain>
    </source>
</reference>
<evidence type="ECO:0000313" key="3">
    <source>
        <dbReference type="Proteomes" id="UP000037515"/>
    </source>
</evidence>
<keyword evidence="1" id="KW-0812">Transmembrane</keyword>
<dbReference type="PATRIC" id="fig|693.5.peg.2611"/>
<organism evidence="2 3">
    <name type="scientific">Vibrio nereis</name>
    <dbReference type="NCBI Taxonomy" id="693"/>
    <lineage>
        <taxon>Bacteria</taxon>
        <taxon>Pseudomonadati</taxon>
        <taxon>Pseudomonadota</taxon>
        <taxon>Gammaproteobacteria</taxon>
        <taxon>Vibrionales</taxon>
        <taxon>Vibrionaceae</taxon>
        <taxon>Vibrio</taxon>
    </lineage>
</organism>
<evidence type="ECO:0000256" key="1">
    <source>
        <dbReference type="SAM" id="Phobius"/>
    </source>
</evidence>
<dbReference type="EMBL" id="LHPJ01000009">
    <property type="protein sequence ID" value="KOO02974.1"/>
    <property type="molecule type" value="Genomic_DNA"/>
</dbReference>
<protein>
    <submittedName>
        <fullName evidence="2">Uncharacterized protein</fullName>
    </submittedName>
</protein>
<dbReference type="AlphaFoldDB" id="A0A0M0HLP4"/>
<accession>A0A0M0HLP4</accession>
<proteinExistence type="predicted"/>
<name>A0A0M0HLP4_VIBNE</name>
<gene>
    <name evidence="2" type="ORF">AKJ17_12745</name>
</gene>
<sequence length="204" mass="23147">MKYLIPSWKALRVLGESNTVKLTMLTPIVGYMIIFSEKFQQWFTIASSALGIDSAQAAATTISNSYLLYFGLIAIALASGLYSLLAPSLAKEYRSNREYVQENIEHITPSRLFGLSSFVEKKYGDEKERHEVFVKISLFESSSKSTGNSDESTLRTLAIDLHNHFWNCTVYSREKCRALITLLYISGFVLLMIPTVKLFWNVIF</sequence>
<dbReference type="Proteomes" id="UP000037515">
    <property type="component" value="Unassembled WGS sequence"/>
</dbReference>